<comment type="caution">
    <text evidence="1">The sequence shown here is derived from an EMBL/GenBank/DDBJ whole genome shotgun (WGS) entry which is preliminary data.</text>
</comment>
<dbReference type="EMBL" id="JBHTBH010000020">
    <property type="protein sequence ID" value="MFC7331364.1"/>
    <property type="molecule type" value="Genomic_DNA"/>
</dbReference>
<protein>
    <submittedName>
        <fullName evidence="1">Uncharacterized protein</fullName>
    </submittedName>
</protein>
<proteinExistence type="predicted"/>
<dbReference type="RefSeq" id="WP_379874165.1">
    <property type="nucleotide sequence ID" value="NZ_JBHTBH010000020.1"/>
</dbReference>
<keyword evidence="2" id="KW-1185">Reference proteome</keyword>
<name>A0ABW2KN31_9ACTN</name>
<evidence type="ECO:0000313" key="2">
    <source>
        <dbReference type="Proteomes" id="UP001596540"/>
    </source>
</evidence>
<organism evidence="1 2">
    <name type="scientific">Marinactinospora rubrisoli</name>
    <dbReference type="NCBI Taxonomy" id="2715399"/>
    <lineage>
        <taxon>Bacteria</taxon>
        <taxon>Bacillati</taxon>
        <taxon>Actinomycetota</taxon>
        <taxon>Actinomycetes</taxon>
        <taxon>Streptosporangiales</taxon>
        <taxon>Nocardiopsidaceae</taxon>
        <taxon>Marinactinospora</taxon>
    </lineage>
</organism>
<reference evidence="2" key="1">
    <citation type="journal article" date="2019" name="Int. J. Syst. Evol. Microbiol.">
        <title>The Global Catalogue of Microorganisms (GCM) 10K type strain sequencing project: providing services to taxonomists for standard genome sequencing and annotation.</title>
        <authorList>
            <consortium name="The Broad Institute Genomics Platform"/>
            <consortium name="The Broad Institute Genome Sequencing Center for Infectious Disease"/>
            <person name="Wu L."/>
            <person name="Ma J."/>
        </authorList>
    </citation>
    <scope>NUCLEOTIDE SEQUENCE [LARGE SCALE GENOMIC DNA]</scope>
    <source>
        <strain evidence="2">CGMCC 4.7382</strain>
    </source>
</reference>
<evidence type="ECO:0000313" key="1">
    <source>
        <dbReference type="EMBL" id="MFC7331364.1"/>
    </source>
</evidence>
<dbReference type="Proteomes" id="UP001596540">
    <property type="component" value="Unassembled WGS sequence"/>
</dbReference>
<accession>A0ABW2KN31</accession>
<sequence>MTPETEPRYPAPEDYDLYRAVAHWLPPDSAEERSRWRADRSLTRPEIAACLAHYTELARQVQADVAEMRLDMDTEANPYVAPTSDPAFAQAVRDAEYYERVAATLRWWLDHTGRDTGDMHNVVIEVDLSGAGSDDELHDLRPRVAEALEHACGGGRLESATVVWDVRGRGVIVDAWTHAPDRGHAENTVLGAVREAVEAACRQGGPFRLGTAAVVPPVAAE</sequence>
<gene>
    <name evidence="1" type="ORF">ACFQRF_26840</name>
</gene>